<reference evidence="2" key="1">
    <citation type="submission" date="2021-01" db="EMBL/GenBank/DDBJ databases">
        <authorList>
            <person name="Corre E."/>
            <person name="Pelletier E."/>
            <person name="Niang G."/>
            <person name="Scheremetjew M."/>
            <person name="Finn R."/>
            <person name="Kale V."/>
            <person name="Holt S."/>
            <person name="Cochrane G."/>
            <person name="Meng A."/>
            <person name="Brown T."/>
            <person name="Cohen L."/>
        </authorList>
    </citation>
    <scope>NUCLEOTIDE SEQUENCE</scope>
    <source>
        <strain evidence="2">379</strain>
    </source>
</reference>
<dbReference type="EMBL" id="HBIR01030326">
    <property type="protein sequence ID" value="CAE0559306.1"/>
    <property type="molecule type" value="Transcribed_RNA"/>
</dbReference>
<proteinExistence type="predicted"/>
<name>A0A7S3SMP0_EMIHU</name>
<dbReference type="AlphaFoldDB" id="A0A7S3SMP0"/>
<protein>
    <submittedName>
        <fullName evidence="2">Uncharacterized protein</fullName>
    </submittedName>
</protein>
<gene>
    <name evidence="2" type="ORF">EHUX00137_LOCUS23495</name>
</gene>
<feature type="region of interest" description="Disordered" evidence="1">
    <location>
        <begin position="146"/>
        <end position="165"/>
    </location>
</feature>
<organism evidence="2">
    <name type="scientific">Emiliania huxleyi</name>
    <name type="common">Coccolithophore</name>
    <name type="synonym">Pontosphaera huxleyi</name>
    <dbReference type="NCBI Taxonomy" id="2903"/>
    <lineage>
        <taxon>Eukaryota</taxon>
        <taxon>Haptista</taxon>
        <taxon>Haptophyta</taxon>
        <taxon>Prymnesiophyceae</taxon>
        <taxon>Isochrysidales</taxon>
        <taxon>Noelaerhabdaceae</taxon>
        <taxon>Emiliania</taxon>
    </lineage>
</organism>
<feature type="compositionally biased region" description="Gly residues" evidence="1">
    <location>
        <begin position="148"/>
        <end position="160"/>
    </location>
</feature>
<sequence>MGRRLLHNAARAPPIGASFKMDSNESCAVSPSAATSVELVDASNVRAALNFRPSAAQLSSAIATCAHGGGASGPSIIIVARDGGHNGLQAARKLCPCGRIVEVFSGRRWAADDAIVRDVGWWAARGASGVRVVTSDKLLQQRVRHAARGGGSGRPGGGGDAEPKGPACGLVVEASEVFAGRLNMAGGSSCAVGEAESTADEYLEYVRTQPHPPNTAKTFKRARAGITGRQVARSRKR</sequence>
<accession>A0A7S3SMP0</accession>
<evidence type="ECO:0000256" key="1">
    <source>
        <dbReference type="SAM" id="MobiDB-lite"/>
    </source>
</evidence>
<evidence type="ECO:0000313" key="2">
    <source>
        <dbReference type="EMBL" id="CAE0559306.1"/>
    </source>
</evidence>